<proteinExistence type="predicted"/>
<sequence length="73" mass="7950">MVAAALTTPQIINLVCLDVIKTSGRACQDTAPPTHPDDVSKWSPGIWSLSVVASSWIIYSELQRIRIGELLSE</sequence>
<accession>A0A6N2LN83</accession>
<name>A0A6N2LN83_SALVM</name>
<dbReference type="AlphaFoldDB" id="A0A6N2LN83"/>
<gene>
    <name evidence="1" type="ORF">SVIM_LOCUS262222</name>
</gene>
<evidence type="ECO:0000313" key="1">
    <source>
        <dbReference type="EMBL" id="VFU43051.1"/>
    </source>
</evidence>
<reference evidence="1" key="1">
    <citation type="submission" date="2019-03" db="EMBL/GenBank/DDBJ databases">
        <authorList>
            <person name="Mank J."/>
            <person name="Almeida P."/>
        </authorList>
    </citation>
    <scope>NUCLEOTIDE SEQUENCE</scope>
    <source>
        <strain evidence="1">78183</strain>
    </source>
</reference>
<dbReference type="EMBL" id="CAADRP010001596">
    <property type="protein sequence ID" value="VFU43051.1"/>
    <property type="molecule type" value="Genomic_DNA"/>
</dbReference>
<protein>
    <submittedName>
        <fullName evidence="1">Uncharacterized protein</fullName>
    </submittedName>
</protein>
<organism evidence="1">
    <name type="scientific">Salix viminalis</name>
    <name type="common">Common osier</name>
    <name type="synonym">Basket willow</name>
    <dbReference type="NCBI Taxonomy" id="40686"/>
    <lineage>
        <taxon>Eukaryota</taxon>
        <taxon>Viridiplantae</taxon>
        <taxon>Streptophyta</taxon>
        <taxon>Embryophyta</taxon>
        <taxon>Tracheophyta</taxon>
        <taxon>Spermatophyta</taxon>
        <taxon>Magnoliopsida</taxon>
        <taxon>eudicotyledons</taxon>
        <taxon>Gunneridae</taxon>
        <taxon>Pentapetalae</taxon>
        <taxon>rosids</taxon>
        <taxon>fabids</taxon>
        <taxon>Malpighiales</taxon>
        <taxon>Salicaceae</taxon>
        <taxon>Saliceae</taxon>
        <taxon>Salix</taxon>
    </lineage>
</organism>